<dbReference type="InterPro" id="IPR011304">
    <property type="entry name" value="L-lactate_DH"/>
</dbReference>
<comment type="similarity">
    <text evidence="2 7">Belongs to the LDH/MDH superfamily. LDH family.</text>
</comment>
<dbReference type="EC" id="1.1.1.27" evidence="3 7"/>
<feature type="binding site" evidence="7">
    <location>
        <position position="143"/>
    </location>
    <ligand>
        <name>NAD(+)</name>
        <dbReference type="ChEBI" id="CHEBI:57540"/>
    </ligand>
</feature>
<evidence type="ECO:0000259" key="11">
    <source>
        <dbReference type="Pfam" id="PF02866"/>
    </source>
</evidence>
<feature type="binding site" evidence="7">
    <location>
        <position position="11"/>
    </location>
    <ligand>
        <name>NAD(+)</name>
        <dbReference type="ChEBI" id="CHEBI:57540"/>
    </ligand>
</feature>
<dbReference type="NCBIfam" id="NF000824">
    <property type="entry name" value="PRK00066.1"/>
    <property type="match status" value="1"/>
</dbReference>
<feature type="binding site" evidence="7">
    <location>
        <position position="153"/>
    </location>
    <ligand>
        <name>beta-D-fructose 1,6-bisphosphate</name>
        <dbReference type="ChEBI" id="CHEBI:32966"/>
        <note>allosteric activator</note>
    </ligand>
</feature>
<dbReference type="EMBL" id="SJPJ01000002">
    <property type="protein sequence ID" value="TWT76516.1"/>
    <property type="molecule type" value="Genomic_DNA"/>
</dbReference>
<proteinExistence type="inferred from homology"/>
<feature type="active site" description="Proton acceptor" evidence="7 8">
    <location>
        <position position="175"/>
    </location>
</feature>
<evidence type="ECO:0000256" key="7">
    <source>
        <dbReference type="HAMAP-Rule" id="MF_00488"/>
    </source>
</evidence>
<name>A0A5C5YNP0_9BACT</name>
<feature type="binding site" evidence="7">
    <location>
        <position position="79"/>
    </location>
    <ligand>
        <name>substrate</name>
    </ligand>
</feature>
<dbReference type="GO" id="GO:0006096">
    <property type="term" value="P:glycolytic process"/>
    <property type="evidence" value="ECO:0007669"/>
    <property type="project" value="UniProtKB-UniRule"/>
</dbReference>
<dbReference type="Gene3D" id="3.40.50.720">
    <property type="entry name" value="NAD(P)-binding Rossmann-like Domain"/>
    <property type="match status" value="1"/>
</dbReference>
<dbReference type="InterPro" id="IPR018177">
    <property type="entry name" value="L-lactate_DH_AS"/>
</dbReference>
<evidence type="ECO:0000256" key="1">
    <source>
        <dbReference type="ARBA" id="ARBA00004843"/>
    </source>
</evidence>
<dbReference type="SUPFAM" id="SSF51735">
    <property type="entry name" value="NAD(P)-binding Rossmann-fold domains"/>
    <property type="match status" value="1"/>
</dbReference>
<feature type="binding site" evidence="9">
    <location>
        <position position="92"/>
    </location>
    <ligand>
        <name>NAD(+)</name>
        <dbReference type="ChEBI" id="CHEBI:57540"/>
    </ligand>
</feature>
<dbReference type="UniPathway" id="UPA00554">
    <property type="reaction ID" value="UER00611"/>
</dbReference>
<accession>A0A5C5YNP0</accession>
<comment type="subcellular location">
    <subcellularLocation>
        <location evidence="7">Cytoplasm</location>
    </subcellularLocation>
</comment>
<evidence type="ECO:0000256" key="3">
    <source>
        <dbReference type="ARBA" id="ARBA00012967"/>
    </source>
</evidence>
<dbReference type="PRINTS" id="PR00086">
    <property type="entry name" value="LLDHDRGNASE"/>
</dbReference>
<feature type="binding site" evidence="7">
    <location>
        <begin position="115"/>
        <end position="117"/>
    </location>
    <ligand>
        <name>NAD(+)</name>
        <dbReference type="ChEBI" id="CHEBI:57540"/>
    </ligand>
</feature>
<gene>
    <name evidence="12" type="primary">ldh_2</name>
    <name evidence="7" type="synonym">ldh</name>
    <name evidence="12" type="ORF">CA13_70110</name>
</gene>
<feature type="domain" description="Lactate/malate dehydrogenase N-terminal" evidence="10">
    <location>
        <begin position="1"/>
        <end position="142"/>
    </location>
</feature>
<feature type="binding site" evidence="9">
    <location>
        <begin position="7"/>
        <end position="12"/>
    </location>
    <ligand>
        <name>NAD(+)</name>
        <dbReference type="ChEBI" id="CHEBI:57540"/>
    </ligand>
</feature>
<dbReference type="AlphaFoldDB" id="A0A5C5YNP0"/>
<dbReference type="CDD" id="cd05292">
    <property type="entry name" value="LDH_2"/>
    <property type="match status" value="1"/>
</dbReference>
<comment type="caution">
    <text evidence="7">Lacks conserved residue(s) required for the propagation of feature annotation.</text>
</comment>
<dbReference type="NCBIfam" id="TIGR01771">
    <property type="entry name" value="L-LDH-NAD"/>
    <property type="match status" value="1"/>
</dbReference>
<sequence>MKIGIVGTGMVGSTAAYALVMRGFGSEIVLVDKDKKRASAEANDILHAVPFAHPLDIFSGDYADLKGCRVVIVAAGVSQKSGETRLELLQRNADVFRQVIPEVLTVAKDAVIVVATNPVDIMTHMASHFASQMGVPKSRVLGSGTTLDTARFRSLLGRHLDVDSQHVHAYVVGEHGDSEVVSWSSATIAGMSLEEFCEVRKLSLTQEHRDSIDENVRRAAYHIIEGKGATYYGIGSALARIVHAILNNQRAILTVCGRVDAVGDVKDVTIAMPHLIDGEGLVDSIPIALSNAEQSALQASAAVIREAIDSINL</sequence>
<dbReference type="OrthoDB" id="9802969at2"/>
<dbReference type="PIRSF" id="PIRSF000102">
    <property type="entry name" value="Lac_mal_DH"/>
    <property type="match status" value="1"/>
</dbReference>
<comment type="subunit">
    <text evidence="7">Homotetramer.</text>
</comment>
<keyword evidence="7" id="KW-0597">Phosphoprotein</keyword>
<comment type="pathway">
    <text evidence="1 7">Fermentation; pyruvate fermentation to lactate; (S)-lactate from pyruvate: step 1/1.</text>
</comment>
<comment type="catalytic activity">
    <reaction evidence="6 7">
        <text>(S)-lactate + NAD(+) = pyruvate + NADH + H(+)</text>
        <dbReference type="Rhea" id="RHEA:23444"/>
        <dbReference type="ChEBI" id="CHEBI:15361"/>
        <dbReference type="ChEBI" id="CHEBI:15378"/>
        <dbReference type="ChEBI" id="CHEBI:16651"/>
        <dbReference type="ChEBI" id="CHEBI:57540"/>
        <dbReference type="ChEBI" id="CHEBI:57945"/>
        <dbReference type="EC" id="1.1.1.27"/>
    </reaction>
</comment>
<dbReference type="SUPFAM" id="SSF56327">
    <property type="entry name" value="LDH C-terminal domain-like"/>
    <property type="match status" value="1"/>
</dbReference>
<comment type="activity regulation">
    <text evidence="7">Allosterically activated by fructose 1,6-bisphosphate (FBP).</text>
</comment>
<dbReference type="GO" id="GO:0006089">
    <property type="term" value="P:lactate metabolic process"/>
    <property type="evidence" value="ECO:0007669"/>
    <property type="project" value="TreeGrafter"/>
</dbReference>
<dbReference type="HAMAP" id="MF_00488">
    <property type="entry name" value="Lactate_dehydrog"/>
    <property type="match status" value="1"/>
</dbReference>
<dbReference type="InterPro" id="IPR001557">
    <property type="entry name" value="L-lactate/malate_DH"/>
</dbReference>
<feature type="binding site" evidence="7">
    <location>
        <position position="230"/>
    </location>
    <ligand>
        <name>substrate</name>
    </ligand>
</feature>
<dbReference type="InterPro" id="IPR001236">
    <property type="entry name" value="Lactate/malate_DH_N"/>
</dbReference>
<evidence type="ECO:0000256" key="9">
    <source>
        <dbReference type="PIRSR" id="PIRSR000102-3"/>
    </source>
</evidence>
<keyword evidence="7" id="KW-0963">Cytoplasm</keyword>
<dbReference type="InterPro" id="IPR036291">
    <property type="entry name" value="NAD(P)-bd_dom_sf"/>
</dbReference>
<dbReference type="RefSeq" id="WP_146404271.1">
    <property type="nucleotide sequence ID" value="NZ_SJPJ01000002.1"/>
</dbReference>
<dbReference type="InterPro" id="IPR015955">
    <property type="entry name" value="Lactate_DH/Glyco_Ohase_4_C"/>
</dbReference>
<evidence type="ECO:0000256" key="8">
    <source>
        <dbReference type="PIRSR" id="PIRSR000102-1"/>
    </source>
</evidence>
<dbReference type="PANTHER" id="PTHR43128">
    <property type="entry name" value="L-2-HYDROXYCARBOXYLATE DEHYDROGENASE (NAD(P)(+))"/>
    <property type="match status" value="1"/>
</dbReference>
<dbReference type="GO" id="GO:0004459">
    <property type="term" value="F:L-lactate dehydrogenase (NAD+) activity"/>
    <property type="evidence" value="ECO:0007669"/>
    <property type="project" value="UniProtKB-UniRule"/>
</dbReference>
<feature type="binding site" evidence="7">
    <location>
        <position position="37"/>
    </location>
    <ligand>
        <name>NAD(+)</name>
        <dbReference type="ChEBI" id="CHEBI:57540"/>
    </ligand>
</feature>
<dbReference type="Gene3D" id="3.90.110.10">
    <property type="entry name" value="Lactate dehydrogenase/glycoside hydrolase, family 4, C-terminal"/>
    <property type="match status" value="1"/>
</dbReference>
<keyword evidence="4 7" id="KW-0560">Oxidoreductase</keyword>
<evidence type="ECO:0000256" key="6">
    <source>
        <dbReference type="ARBA" id="ARBA00049258"/>
    </source>
</evidence>
<protein>
    <recommendedName>
        <fullName evidence="3 7">L-lactate dehydrogenase</fullName>
        <shortName evidence="7">L-LDH</shortName>
        <ecNumber evidence="3 7">1.1.1.27</ecNumber>
    </recommendedName>
</protein>
<feature type="binding site" evidence="7">
    <location>
        <position position="85"/>
    </location>
    <ligand>
        <name>substrate</name>
    </ligand>
</feature>
<dbReference type="PANTHER" id="PTHR43128:SF16">
    <property type="entry name" value="L-LACTATE DEHYDROGENASE"/>
    <property type="match status" value="1"/>
</dbReference>
<dbReference type="Proteomes" id="UP000315010">
    <property type="component" value="Unassembled WGS sequence"/>
</dbReference>
<evidence type="ECO:0000256" key="5">
    <source>
        <dbReference type="ARBA" id="ARBA00023027"/>
    </source>
</evidence>
<keyword evidence="13" id="KW-1185">Reference proteome</keyword>
<feature type="binding site" evidence="7">
    <location>
        <position position="168"/>
    </location>
    <ligand>
        <name>beta-D-fructose 1,6-bisphosphate</name>
        <dbReference type="ChEBI" id="CHEBI:32966"/>
        <note>allosteric activator</note>
    </ligand>
</feature>
<feature type="binding site" evidence="7">
    <location>
        <begin position="76"/>
        <end position="77"/>
    </location>
    <ligand>
        <name>NAD(+)</name>
        <dbReference type="ChEBI" id="CHEBI:57540"/>
    </ligand>
</feature>
<feature type="binding site" evidence="7">
    <location>
        <position position="62"/>
    </location>
    <ligand>
        <name>NAD(+)</name>
        <dbReference type="ChEBI" id="CHEBI:57540"/>
    </ligand>
</feature>
<feature type="binding site" evidence="7 9">
    <location>
        <position position="32"/>
    </location>
    <ligand>
        <name>NAD(+)</name>
        <dbReference type="ChEBI" id="CHEBI:57540"/>
    </ligand>
</feature>
<dbReference type="PROSITE" id="PS00064">
    <property type="entry name" value="L_LDH"/>
    <property type="match status" value="1"/>
</dbReference>
<feature type="binding site" evidence="7">
    <location>
        <begin position="117"/>
        <end position="120"/>
    </location>
    <ligand>
        <name>substrate</name>
    </ligand>
</feature>
<evidence type="ECO:0000313" key="13">
    <source>
        <dbReference type="Proteomes" id="UP000315010"/>
    </source>
</evidence>
<keyword evidence="7" id="KW-0021">Allosteric enzyme</keyword>
<reference evidence="12 13" key="1">
    <citation type="submission" date="2019-02" db="EMBL/GenBank/DDBJ databases">
        <title>Deep-cultivation of Planctomycetes and their phenomic and genomic characterization uncovers novel biology.</title>
        <authorList>
            <person name="Wiegand S."/>
            <person name="Jogler M."/>
            <person name="Boedeker C."/>
            <person name="Pinto D."/>
            <person name="Vollmers J."/>
            <person name="Rivas-Marin E."/>
            <person name="Kohn T."/>
            <person name="Peeters S.H."/>
            <person name="Heuer A."/>
            <person name="Rast P."/>
            <person name="Oberbeckmann S."/>
            <person name="Bunk B."/>
            <person name="Jeske O."/>
            <person name="Meyerdierks A."/>
            <person name="Storesund J.E."/>
            <person name="Kallscheuer N."/>
            <person name="Luecker S."/>
            <person name="Lage O.M."/>
            <person name="Pohl T."/>
            <person name="Merkel B.J."/>
            <person name="Hornburger P."/>
            <person name="Mueller R.-W."/>
            <person name="Bruemmer F."/>
            <person name="Labrenz M."/>
            <person name="Spormann A.M."/>
            <person name="Op Den Camp H."/>
            <person name="Overmann J."/>
            <person name="Amann R."/>
            <person name="Jetten M.S.M."/>
            <person name="Mascher T."/>
            <person name="Medema M.H."/>
            <person name="Devos D.P."/>
            <person name="Kaster A.-K."/>
            <person name="Ovreas L."/>
            <person name="Rohde M."/>
            <person name="Galperin M.Y."/>
            <person name="Jogler C."/>
        </authorList>
    </citation>
    <scope>NUCLEOTIDE SEQUENCE [LARGE SCALE GENOMIC DNA]</scope>
    <source>
        <strain evidence="12 13">CA13</strain>
    </source>
</reference>
<evidence type="ECO:0000256" key="2">
    <source>
        <dbReference type="ARBA" id="ARBA00006054"/>
    </source>
</evidence>
<dbReference type="GO" id="GO:0005737">
    <property type="term" value="C:cytoplasm"/>
    <property type="evidence" value="ECO:0007669"/>
    <property type="project" value="UniProtKB-SubCell"/>
</dbReference>
<dbReference type="InterPro" id="IPR022383">
    <property type="entry name" value="Lactate/malate_DH_C"/>
</dbReference>
<organism evidence="12 13">
    <name type="scientific">Novipirellula herctigrandis</name>
    <dbReference type="NCBI Taxonomy" id="2527986"/>
    <lineage>
        <taxon>Bacteria</taxon>
        <taxon>Pseudomonadati</taxon>
        <taxon>Planctomycetota</taxon>
        <taxon>Planctomycetia</taxon>
        <taxon>Pirellulales</taxon>
        <taxon>Pirellulaceae</taxon>
        <taxon>Novipirellula</taxon>
    </lineage>
</organism>
<feature type="modified residue" description="Phosphotyrosine" evidence="7">
    <location>
        <position position="221"/>
    </location>
</feature>
<feature type="domain" description="Lactate/malate dehydrogenase C-terminal" evidence="11">
    <location>
        <begin position="145"/>
        <end position="310"/>
    </location>
</feature>
<keyword evidence="5 7" id="KW-0520">NAD</keyword>
<evidence type="ECO:0000256" key="4">
    <source>
        <dbReference type="ARBA" id="ARBA00023002"/>
    </source>
</evidence>
<evidence type="ECO:0000259" key="10">
    <source>
        <dbReference type="Pfam" id="PF00056"/>
    </source>
</evidence>
<evidence type="ECO:0000313" key="12">
    <source>
        <dbReference type="EMBL" id="TWT76516.1"/>
    </source>
</evidence>
<feature type="binding site" evidence="7">
    <location>
        <begin position="148"/>
        <end position="151"/>
    </location>
    <ligand>
        <name>substrate</name>
    </ligand>
</feature>
<comment type="caution">
    <text evidence="12">The sequence shown here is derived from an EMBL/GenBank/DDBJ whole genome shotgun (WGS) entry which is preliminary data.</text>
</comment>
<dbReference type="Pfam" id="PF00056">
    <property type="entry name" value="Ldh_1_N"/>
    <property type="match status" value="1"/>
</dbReference>
<comment type="function">
    <text evidence="7">Catalyzes the conversion of lactate to pyruvate.</text>
</comment>
<dbReference type="Pfam" id="PF02866">
    <property type="entry name" value="Ldh_1_C"/>
    <property type="match status" value="1"/>
</dbReference>